<name>A0A7G9QJ98_9SPHI</name>
<keyword evidence="1" id="KW-0812">Transmembrane</keyword>
<protein>
    <recommendedName>
        <fullName evidence="4">Ribosomal protein L7/L12 C-terminal domain-containing protein</fullName>
    </recommendedName>
</protein>
<evidence type="ECO:0000256" key="1">
    <source>
        <dbReference type="SAM" id="Phobius"/>
    </source>
</evidence>
<dbReference type="Gene3D" id="3.30.1390.10">
    <property type="match status" value="1"/>
</dbReference>
<proteinExistence type="predicted"/>
<reference evidence="2 3" key="1">
    <citation type="submission" date="2020-08" db="EMBL/GenBank/DDBJ databases">
        <title>Genome sequence of Pedobacter roseus KACC 11594T.</title>
        <authorList>
            <person name="Hyun D.-W."/>
            <person name="Bae J.-W."/>
        </authorList>
    </citation>
    <scope>NUCLEOTIDE SEQUENCE [LARGE SCALE GENOMIC DNA]</scope>
    <source>
        <strain evidence="2 3">KACC 11594</strain>
    </source>
</reference>
<evidence type="ECO:0000313" key="3">
    <source>
        <dbReference type="Proteomes" id="UP000515806"/>
    </source>
</evidence>
<accession>A0A7G9QJ98</accession>
<evidence type="ECO:0008006" key="4">
    <source>
        <dbReference type="Google" id="ProtNLM"/>
    </source>
</evidence>
<dbReference type="RefSeq" id="WP_187593904.1">
    <property type="nucleotide sequence ID" value="NZ_CP060723.1"/>
</dbReference>
<dbReference type="Proteomes" id="UP000515806">
    <property type="component" value="Chromosome"/>
</dbReference>
<feature type="transmembrane region" description="Helical" evidence="1">
    <location>
        <begin position="71"/>
        <end position="90"/>
    </location>
</feature>
<sequence length="92" mass="10206">MLAILSQGNKLNAIKYYKDATGSGLAESKDYVEKLMEHKVGGIAARQSRDTDIKNIISDHAINNSSTHKKILIKLLISILIAVALVYLMFQF</sequence>
<evidence type="ECO:0000313" key="2">
    <source>
        <dbReference type="EMBL" id="QNN43423.1"/>
    </source>
</evidence>
<keyword evidence="1" id="KW-0472">Membrane</keyword>
<keyword evidence="1" id="KW-1133">Transmembrane helix</keyword>
<dbReference type="EMBL" id="CP060723">
    <property type="protein sequence ID" value="QNN43423.1"/>
    <property type="molecule type" value="Genomic_DNA"/>
</dbReference>
<dbReference type="KEGG" id="proe:H9L23_04790"/>
<organism evidence="2 3">
    <name type="scientific">Pedobacter roseus</name>
    <dbReference type="NCBI Taxonomy" id="336820"/>
    <lineage>
        <taxon>Bacteria</taxon>
        <taxon>Pseudomonadati</taxon>
        <taxon>Bacteroidota</taxon>
        <taxon>Sphingobacteriia</taxon>
        <taxon>Sphingobacteriales</taxon>
        <taxon>Sphingobacteriaceae</taxon>
        <taxon>Pedobacter</taxon>
    </lineage>
</organism>
<dbReference type="AlphaFoldDB" id="A0A7G9QJ98"/>
<keyword evidence="3" id="KW-1185">Reference proteome</keyword>
<gene>
    <name evidence="2" type="ORF">H9L23_04790</name>
</gene>
<dbReference type="InterPro" id="IPR014719">
    <property type="entry name" value="Ribosomal_bL12_C/ClpS-like"/>
</dbReference>